<reference evidence="1 2" key="2">
    <citation type="journal article" date="2024" name="Int. J. Syst. Evol. Microbiol.">
        <title>Promethearchaeum syntrophicum gen. nov., sp. nov., an anaerobic, obligately syntrophic archaeon, the first isolate of the lineage 'Asgard' archaea, and proposal of the new archaeal phylum Promethearchaeota phyl. nov. and kingdom Promethearchaeati regn. nov.</title>
        <authorList>
            <person name="Imachi H."/>
            <person name="Nobu M.K."/>
            <person name="Kato S."/>
            <person name="Takaki Y."/>
            <person name="Miyazaki M."/>
            <person name="Miyata M."/>
            <person name="Ogawara M."/>
            <person name="Saito Y."/>
            <person name="Sakai S."/>
            <person name="Tahara Y.O."/>
            <person name="Takano Y."/>
            <person name="Tasumi E."/>
            <person name="Uematsu K."/>
            <person name="Yoshimura T."/>
            <person name="Itoh T."/>
            <person name="Ohkuma M."/>
            <person name="Takai K."/>
        </authorList>
    </citation>
    <scope>NUCLEOTIDE SEQUENCE [LARGE SCALE GENOMIC DNA]</scope>
    <source>
        <strain evidence="1 2">MK-D1</strain>
    </source>
</reference>
<gene>
    <name evidence="1" type="ORF">DSAG12_00639</name>
</gene>
<accession>A0A5B9D6Z0</accession>
<evidence type="ECO:0000313" key="2">
    <source>
        <dbReference type="Proteomes" id="UP000321408"/>
    </source>
</evidence>
<organism evidence="1 2">
    <name type="scientific">Promethearchaeum syntrophicum</name>
    <dbReference type="NCBI Taxonomy" id="2594042"/>
    <lineage>
        <taxon>Archaea</taxon>
        <taxon>Promethearchaeati</taxon>
        <taxon>Promethearchaeota</taxon>
        <taxon>Promethearchaeia</taxon>
        <taxon>Promethearchaeales</taxon>
        <taxon>Promethearchaeaceae</taxon>
        <taxon>Promethearchaeum</taxon>
    </lineage>
</organism>
<dbReference type="KEGG" id="psyt:DSAG12_00639"/>
<dbReference type="InterPro" id="IPR011990">
    <property type="entry name" value="TPR-like_helical_dom_sf"/>
</dbReference>
<evidence type="ECO:0000313" key="1">
    <source>
        <dbReference type="EMBL" id="QEE14822.2"/>
    </source>
</evidence>
<dbReference type="Proteomes" id="UP000321408">
    <property type="component" value="Chromosome"/>
</dbReference>
<dbReference type="Gene3D" id="1.25.40.10">
    <property type="entry name" value="Tetratricopeptide repeat domain"/>
    <property type="match status" value="1"/>
</dbReference>
<sequence>MGNLSPMKKIVNLFKLEQEIHKAKFQGQYNLALSLFNQVIAIKQQLPNKLGLAKTIAEKGFLLEQCGYQQDALRTYNIAANIAQGSPNLHFLETIDERIKILKRN</sequence>
<dbReference type="AlphaFoldDB" id="A0A5B9D6Z0"/>
<protein>
    <recommendedName>
        <fullName evidence="3">Tetratricopeptide repeat protein</fullName>
    </recommendedName>
</protein>
<dbReference type="EMBL" id="CP042905">
    <property type="protein sequence ID" value="QEE14822.2"/>
    <property type="molecule type" value="Genomic_DNA"/>
</dbReference>
<name>A0A5B9D6Z0_9ARCH</name>
<keyword evidence="2" id="KW-1185">Reference proteome</keyword>
<reference evidence="1 2" key="1">
    <citation type="journal article" date="2020" name="Nature">
        <title>Isolation of an archaeon at the prokaryote-eukaryote interface.</title>
        <authorList>
            <person name="Imachi H."/>
            <person name="Nobu M.K."/>
            <person name="Nakahara N."/>
            <person name="Morono Y."/>
            <person name="Ogawara M."/>
            <person name="Takaki Y."/>
            <person name="Takano Y."/>
            <person name="Uematsu K."/>
            <person name="Ikuta T."/>
            <person name="Ito M."/>
            <person name="Matsui Y."/>
            <person name="Miyazaki M."/>
            <person name="Murata K."/>
            <person name="Saito Y."/>
            <person name="Sakai S."/>
            <person name="Song C."/>
            <person name="Tasumi E."/>
            <person name="Yamanaka Y."/>
            <person name="Yamaguchi T."/>
            <person name="Kamagata Y."/>
            <person name="Tamaki H."/>
            <person name="Takai K."/>
        </authorList>
    </citation>
    <scope>NUCLEOTIDE SEQUENCE [LARGE SCALE GENOMIC DNA]</scope>
    <source>
        <strain evidence="1 2">MK-D1</strain>
    </source>
</reference>
<dbReference type="SUPFAM" id="SSF48452">
    <property type="entry name" value="TPR-like"/>
    <property type="match status" value="1"/>
</dbReference>
<proteinExistence type="predicted"/>
<evidence type="ECO:0008006" key="3">
    <source>
        <dbReference type="Google" id="ProtNLM"/>
    </source>
</evidence>